<comment type="cofactor">
    <cofactor evidence="1">
        <name>a divalent metal cation</name>
        <dbReference type="ChEBI" id="CHEBI:60240"/>
    </cofactor>
</comment>
<protein>
    <recommendedName>
        <fullName evidence="8">Transposase</fullName>
    </recommendedName>
</protein>
<dbReference type="Pfam" id="PF13359">
    <property type="entry name" value="DDE_Tnp_4"/>
    <property type="match status" value="1"/>
</dbReference>
<feature type="region of interest" description="Disordered" evidence="3">
    <location>
        <begin position="132"/>
        <end position="162"/>
    </location>
</feature>
<feature type="domain" description="DDE Tnp4" evidence="4">
    <location>
        <begin position="79"/>
        <end position="140"/>
    </location>
</feature>
<gene>
    <name evidence="6" type="ORF">FHS34_008261</name>
</gene>
<evidence type="ECO:0000256" key="3">
    <source>
        <dbReference type="SAM" id="MobiDB-lite"/>
    </source>
</evidence>
<evidence type="ECO:0000256" key="1">
    <source>
        <dbReference type="ARBA" id="ARBA00001968"/>
    </source>
</evidence>
<evidence type="ECO:0008006" key="8">
    <source>
        <dbReference type="Google" id="ProtNLM"/>
    </source>
</evidence>
<keyword evidence="7" id="KW-1185">Reference proteome</keyword>
<evidence type="ECO:0000313" key="7">
    <source>
        <dbReference type="Proteomes" id="UP000585836"/>
    </source>
</evidence>
<accession>A0A7W9Q342</accession>
<keyword evidence="2" id="KW-0479">Metal-binding</keyword>
<dbReference type="InterPro" id="IPR027806">
    <property type="entry name" value="HARBI1_dom"/>
</dbReference>
<evidence type="ECO:0000259" key="4">
    <source>
        <dbReference type="Pfam" id="PF13359"/>
    </source>
</evidence>
<feature type="compositionally biased region" description="Low complexity" evidence="3">
    <location>
        <begin position="133"/>
        <end position="162"/>
    </location>
</feature>
<sequence length="162" mass="17312">MLVVTREGDRRCKLRPSQRAMVALAYLHEHTTLAKIAAGFGISESTAHACTSAVIHLLAERAPGLLKVLREADADFVLLDGTLTECDRVGDGRADYSHKHRRHGVNVQVVTDPRGRLLWLSPALPGRAHDMTAARTTGSSASASARASPSWPTSPTRASAPG</sequence>
<dbReference type="GO" id="GO:0046872">
    <property type="term" value="F:metal ion binding"/>
    <property type="evidence" value="ECO:0007669"/>
    <property type="project" value="UniProtKB-KW"/>
</dbReference>
<evidence type="ECO:0000256" key="2">
    <source>
        <dbReference type="ARBA" id="ARBA00022723"/>
    </source>
</evidence>
<comment type="caution">
    <text evidence="6">The sequence shown here is derived from an EMBL/GenBank/DDBJ whole genome shotgun (WGS) entry which is preliminary data.</text>
</comment>
<feature type="domain" description="Transposase Helix-turn-helix" evidence="5">
    <location>
        <begin position="12"/>
        <end position="63"/>
    </location>
</feature>
<evidence type="ECO:0000313" key="6">
    <source>
        <dbReference type="EMBL" id="MBB5932741.1"/>
    </source>
</evidence>
<organism evidence="6 7">
    <name type="scientific">Streptomyces echinatus</name>
    <dbReference type="NCBI Taxonomy" id="67293"/>
    <lineage>
        <taxon>Bacteria</taxon>
        <taxon>Bacillati</taxon>
        <taxon>Actinomycetota</taxon>
        <taxon>Actinomycetes</taxon>
        <taxon>Kitasatosporales</taxon>
        <taxon>Streptomycetaceae</taxon>
        <taxon>Streptomyces</taxon>
    </lineage>
</organism>
<dbReference type="Proteomes" id="UP000585836">
    <property type="component" value="Unassembled WGS sequence"/>
</dbReference>
<reference evidence="6 7" key="1">
    <citation type="submission" date="2020-08" db="EMBL/GenBank/DDBJ databases">
        <title>Genomic Encyclopedia of Type Strains, Phase III (KMG-III): the genomes of soil and plant-associated and newly described type strains.</title>
        <authorList>
            <person name="Whitman W."/>
        </authorList>
    </citation>
    <scope>NUCLEOTIDE SEQUENCE [LARGE SCALE GENOMIC DNA]</scope>
    <source>
        <strain evidence="6 7">CECT 3313</strain>
    </source>
</reference>
<dbReference type="InterPro" id="IPR027805">
    <property type="entry name" value="Transposase_HTH_dom"/>
</dbReference>
<name>A0A7W9Q342_9ACTN</name>
<dbReference type="EMBL" id="JACHJK010000031">
    <property type="protein sequence ID" value="MBB5932741.1"/>
    <property type="molecule type" value="Genomic_DNA"/>
</dbReference>
<dbReference type="AlphaFoldDB" id="A0A7W9Q342"/>
<dbReference type="Pfam" id="PF13613">
    <property type="entry name" value="HTH_Tnp_4"/>
    <property type="match status" value="1"/>
</dbReference>
<proteinExistence type="predicted"/>
<evidence type="ECO:0000259" key="5">
    <source>
        <dbReference type="Pfam" id="PF13613"/>
    </source>
</evidence>